<keyword evidence="9 10" id="KW-0472">Membrane</keyword>
<dbReference type="PROSITE" id="PS50920">
    <property type="entry name" value="SOLCAR"/>
    <property type="match status" value="3"/>
</dbReference>
<dbReference type="Pfam" id="PF00153">
    <property type="entry name" value="Mito_carr"/>
    <property type="match status" value="3"/>
</dbReference>
<dbReference type="InterPro" id="IPR002067">
    <property type="entry name" value="MCP"/>
</dbReference>
<keyword evidence="7 13" id="KW-1133">Transmembrane helix</keyword>
<proteinExistence type="inferred from homology"/>
<dbReference type="GeneID" id="18258935"/>
<evidence type="ECO:0000256" key="7">
    <source>
        <dbReference type="ARBA" id="ARBA00022989"/>
    </source>
</evidence>
<dbReference type="InterPro" id="IPR018108">
    <property type="entry name" value="MCP_transmembrane"/>
</dbReference>
<dbReference type="InterPro" id="IPR050567">
    <property type="entry name" value="Mitochondrial_Carrier"/>
</dbReference>
<feature type="region of interest" description="Disordered" evidence="12">
    <location>
        <begin position="35"/>
        <end position="56"/>
    </location>
</feature>
<dbReference type="PANTHER" id="PTHR45624">
    <property type="entry name" value="MITOCHONDRIAL BASIC AMINO ACIDS TRANSPORTER-RELATED"/>
    <property type="match status" value="1"/>
</dbReference>
<dbReference type="RefSeq" id="XP_006695258.1">
    <property type="nucleotide sequence ID" value="XM_006695195.1"/>
</dbReference>
<dbReference type="OMA" id="WVTATPF"/>
<keyword evidence="4 10" id="KW-0812">Transmembrane</keyword>
<feature type="transmembrane region" description="Helical" evidence="13">
    <location>
        <begin position="69"/>
        <end position="89"/>
    </location>
</feature>
<evidence type="ECO:0000256" key="3">
    <source>
        <dbReference type="ARBA" id="ARBA00022448"/>
    </source>
</evidence>
<accession>G0SB56</accession>
<keyword evidence="8" id="KW-0496">Mitochondrion</keyword>
<comment type="subcellular location">
    <subcellularLocation>
        <location evidence="1">Mitochondrion inner membrane</location>
        <topology evidence="1">Multi-pass membrane protein</topology>
    </subcellularLocation>
</comment>
<dbReference type="PRINTS" id="PR00926">
    <property type="entry name" value="MITOCARRIER"/>
</dbReference>
<evidence type="ECO:0000256" key="13">
    <source>
        <dbReference type="SAM" id="Phobius"/>
    </source>
</evidence>
<feature type="repeat" description="Solcar" evidence="10">
    <location>
        <begin position="1"/>
        <end position="98"/>
    </location>
</feature>
<feature type="repeat" description="Solcar" evidence="10">
    <location>
        <begin position="240"/>
        <end position="341"/>
    </location>
</feature>
<evidence type="ECO:0000256" key="8">
    <source>
        <dbReference type="ARBA" id="ARBA00023128"/>
    </source>
</evidence>
<evidence type="ECO:0008006" key="16">
    <source>
        <dbReference type="Google" id="ProtNLM"/>
    </source>
</evidence>
<evidence type="ECO:0000256" key="2">
    <source>
        <dbReference type="ARBA" id="ARBA00006375"/>
    </source>
</evidence>
<evidence type="ECO:0000256" key="1">
    <source>
        <dbReference type="ARBA" id="ARBA00004448"/>
    </source>
</evidence>
<evidence type="ECO:0000313" key="14">
    <source>
        <dbReference type="EMBL" id="EGS19436.1"/>
    </source>
</evidence>
<evidence type="ECO:0000256" key="12">
    <source>
        <dbReference type="SAM" id="MobiDB-lite"/>
    </source>
</evidence>
<evidence type="ECO:0000256" key="9">
    <source>
        <dbReference type="ARBA" id="ARBA00023136"/>
    </source>
</evidence>
<dbReference type="HOGENOM" id="CLU_015166_16_1_1"/>
<keyword evidence="6" id="KW-0999">Mitochondrion inner membrane</keyword>
<evidence type="ECO:0000256" key="6">
    <source>
        <dbReference type="ARBA" id="ARBA00022792"/>
    </source>
</evidence>
<feature type="transmembrane region" description="Helical" evidence="13">
    <location>
        <begin position="109"/>
        <end position="128"/>
    </location>
</feature>
<reference evidence="14 15" key="1">
    <citation type="journal article" date="2011" name="Cell">
        <title>Insight into structure and assembly of the nuclear pore complex by utilizing the genome of a eukaryotic thermophile.</title>
        <authorList>
            <person name="Amlacher S."/>
            <person name="Sarges P."/>
            <person name="Flemming D."/>
            <person name="van Noort V."/>
            <person name="Kunze R."/>
            <person name="Devos D.P."/>
            <person name="Arumugam M."/>
            <person name="Bork P."/>
            <person name="Hurt E."/>
        </authorList>
    </citation>
    <scope>NUCLEOTIDE SEQUENCE [LARGE SCALE GENOMIC DNA]</scope>
    <source>
        <strain evidence="15">DSM 1495 / CBS 144.50 / IMI 039719</strain>
    </source>
</reference>
<comment type="similarity">
    <text evidence="2 11">Belongs to the mitochondrial carrier (TC 2.A.29) family.</text>
</comment>
<dbReference type="GO" id="GO:0005743">
    <property type="term" value="C:mitochondrial inner membrane"/>
    <property type="evidence" value="ECO:0007669"/>
    <property type="project" value="UniProtKB-SubCell"/>
</dbReference>
<organism evidence="15">
    <name type="scientific">Chaetomium thermophilum (strain DSM 1495 / CBS 144.50 / IMI 039719)</name>
    <name type="common">Thermochaetoides thermophila</name>
    <dbReference type="NCBI Taxonomy" id="759272"/>
    <lineage>
        <taxon>Eukaryota</taxon>
        <taxon>Fungi</taxon>
        <taxon>Dikarya</taxon>
        <taxon>Ascomycota</taxon>
        <taxon>Pezizomycotina</taxon>
        <taxon>Sordariomycetes</taxon>
        <taxon>Sordariomycetidae</taxon>
        <taxon>Sordariales</taxon>
        <taxon>Chaetomiaceae</taxon>
        <taxon>Thermochaetoides</taxon>
    </lineage>
</organism>
<keyword evidence="15" id="KW-1185">Reference proteome</keyword>
<keyword evidence="5" id="KW-0677">Repeat</keyword>
<keyword evidence="3 11" id="KW-0813">Transport</keyword>
<gene>
    <name evidence="14" type="ORF">CTHT_0048970</name>
</gene>
<dbReference type="AlphaFoldDB" id="G0SB56"/>
<dbReference type="SUPFAM" id="SSF103506">
    <property type="entry name" value="Mitochondrial carrier"/>
    <property type="match status" value="1"/>
</dbReference>
<name>G0SB56_CHATD</name>
<sequence>MSADFWAGYISGAVGIIIGNPLDILKVRLQAAAGSSSPSQGTLPHPALTPTTSIPSPTSTLLPKRAKSAFLLGTAAPVLGYGALNALLFVTYNRVEALLANGNTATNPYPYTTAWIAGAAGGLATWVVSTPTELVKCRAQVWGSPSSTAPLSTAARARGANGVSSWAITKQIFRTEGIRGLYFGGGVTAIRDSVGYGFYFWGYELCTRWWMQLAKSSSSSSQTGSQGGASASAGSSWLNSEAARVLVCGGIAGIITWASIFPLDVIKTKVQTQAMIEAEGERRPLLERGTSRRRMGAWEVAKETYKQGGIRPFFSGLTVCSIRAFIVNAVQWAVYEWIMMELGQGKKRQEVVEVAAVVA</sequence>
<feature type="repeat" description="Solcar" evidence="10">
    <location>
        <begin position="109"/>
        <end position="209"/>
    </location>
</feature>
<dbReference type="OrthoDB" id="193856at2759"/>
<dbReference type="eggNOG" id="KOG0762">
    <property type="taxonomic scope" value="Eukaryota"/>
</dbReference>
<dbReference type="Proteomes" id="UP000008066">
    <property type="component" value="Unassembled WGS sequence"/>
</dbReference>
<evidence type="ECO:0000256" key="11">
    <source>
        <dbReference type="RuleBase" id="RU000488"/>
    </source>
</evidence>
<evidence type="ECO:0000256" key="10">
    <source>
        <dbReference type="PROSITE-ProRule" id="PRU00282"/>
    </source>
</evidence>
<feature type="transmembrane region" description="Helical" evidence="13">
    <location>
        <begin position="6"/>
        <end position="25"/>
    </location>
</feature>
<dbReference type="PANTHER" id="PTHR45624:SF10">
    <property type="entry name" value="SLC (SOLUTE CARRIER) HOMOLOG"/>
    <property type="match status" value="1"/>
</dbReference>
<dbReference type="Gene3D" id="1.50.40.10">
    <property type="entry name" value="Mitochondrial carrier domain"/>
    <property type="match status" value="2"/>
</dbReference>
<dbReference type="EMBL" id="GL988044">
    <property type="protein sequence ID" value="EGS19436.1"/>
    <property type="molecule type" value="Genomic_DNA"/>
</dbReference>
<dbReference type="GO" id="GO:0022857">
    <property type="term" value="F:transmembrane transporter activity"/>
    <property type="evidence" value="ECO:0007669"/>
    <property type="project" value="TreeGrafter"/>
</dbReference>
<dbReference type="InterPro" id="IPR023395">
    <property type="entry name" value="MCP_dom_sf"/>
</dbReference>
<protein>
    <recommendedName>
        <fullName evidence="16">Mitochondrial carrier protein</fullName>
    </recommendedName>
</protein>
<evidence type="ECO:0000256" key="5">
    <source>
        <dbReference type="ARBA" id="ARBA00022737"/>
    </source>
</evidence>
<evidence type="ECO:0000256" key="4">
    <source>
        <dbReference type="ARBA" id="ARBA00022692"/>
    </source>
</evidence>
<evidence type="ECO:0000313" key="15">
    <source>
        <dbReference type="Proteomes" id="UP000008066"/>
    </source>
</evidence>
<dbReference type="KEGG" id="cthr:CTHT_0048970"/>